<evidence type="ECO:0000256" key="8">
    <source>
        <dbReference type="ARBA" id="ARBA00049047"/>
    </source>
</evidence>
<dbReference type="InterPro" id="IPR013785">
    <property type="entry name" value="Aldolase_TIM"/>
</dbReference>
<dbReference type="RefSeq" id="WP_127197399.1">
    <property type="nucleotide sequence ID" value="NZ_RZNX01000001.1"/>
</dbReference>
<feature type="active site" description="Proton acceptor" evidence="9">
    <location>
        <position position="49"/>
    </location>
</feature>
<comment type="catalytic activity">
    <reaction evidence="8 9">
        <text>(1S,2R)-1-C-(indol-3-yl)glycerol 3-phosphate + L-serine = D-glyceraldehyde 3-phosphate + L-tryptophan + H2O</text>
        <dbReference type="Rhea" id="RHEA:10532"/>
        <dbReference type="ChEBI" id="CHEBI:15377"/>
        <dbReference type="ChEBI" id="CHEBI:33384"/>
        <dbReference type="ChEBI" id="CHEBI:57912"/>
        <dbReference type="ChEBI" id="CHEBI:58866"/>
        <dbReference type="ChEBI" id="CHEBI:59776"/>
        <dbReference type="EC" id="4.2.1.20"/>
    </reaction>
</comment>
<evidence type="ECO:0000313" key="11">
    <source>
        <dbReference type="EMBL" id="RUT35699.1"/>
    </source>
</evidence>
<dbReference type="OrthoDB" id="9804578at2"/>
<evidence type="ECO:0000256" key="4">
    <source>
        <dbReference type="ARBA" id="ARBA00022605"/>
    </source>
</evidence>
<evidence type="ECO:0000256" key="6">
    <source>
        <dbReference type="ARBA" id="ARBA00023141"/>
    </source>
</evidence>
<sequence>MSRIDQMFARLREQGECALIPYIPVGYPTVEGSESLIRTIAESGADLIELGVPYADPLADGPTIQEASLKAVSNGVNLKSCIAMVRTLRDKGLETPIVLMGYCNSFLAYGLDNLADDAKEAGIDGFIIPDLPSTMAKPYVEIFEARGLKNIFFLAPTTSEAREAAVVEQGQGFLYCISVTGVTGERKSLPAELRDFIHQARQVTTLPLAVGFGISNEEHVREVSEYADGAIVGSALINVIKQSEPHEIEAKAGEFIRTLKQATRKAATPI</sequence>
<dbReference type="PANTHER" id="PTHR43406">
    <property type="entry name" value="TRYPTOPHAN SYNTHASE, ALPHA CHAIN"/>
    <property type="match status" value="1"/>
</dbReference>
<dbReference type="Proteomes" id="UP000272464">
    <property type="component" value="Unassembled WGS sequence"/>
</dbReference>
<keyword evidence="4 9" id="KW-0028">Amino-acid biosynthesis</keyword>
<name>A0A433XNP6_9BACL</name>
<dbReference type="AlphaFoldDB" id="A0A433XNP6"/>
<keyword evidence="7 9" id="KW-0456">Lyase</keyword>
<evidence type="ECO:0000256" key="7">
    <source>
        <dbReference type="ARBA" id="ARBA00023239"/>
    </source>
</evidence>
<dbReference type="PANTHER" id="PTHR43406:SF1">
    <property type="entry name" value="TRYPTOPHAN SYNTHASE ALPHA CHAIN, CHLOROPLASTIC"/>
    <property type="match status" value="1"/>
</dbReference>
<dbReference type="Gene3D" id="3.20.20.70">
    <property type="entry name" value="Aldolase class I"/>
    <property type="match status" value="1"/>
</dbReference>
<keyword evidence="6 9" id="KW-0057">Aromatic amino acid biosynthesis</keyword>
<evidence type="ECO:0000256" key="5">
    <source>
        <dbReference type="ARBA" id="ARBA00022822"/>
    </source>
</evidence>
<dbReference type="EMBL" id="RZNX01000001">
    <property type="protein sequence ID" value="RUT35699.1"/>
    <property type="molecule type" value="Genomic_DNA"/>
</dbReference>
<dbReference type="NCBIfam" id="TIGR00262">
    <property type="entry name" value="trpA"/>
    <property type="match status" value="1"/>
</dbReference>
<dbReference type="GO" id="GO:0005829">
    <property type="term" value="C:cytosol"/>
    <property type="evidence" value="ECO:0007669"/>
    <property type="project" value="TreeGrafter"/>
</dbReference>
<gene>
    <name evidence="9" type="primary">trpA</name>
    <name evidence="11" type="ORF">EJP77_01380</name>
</gene>
<dbReference type="HAMAP" id="MF_00131">
    <property type="entry name" value="Trp_synth_alpha"/>
    <property type="match status" value="1"/>
</dbReference>
<dbReference type="SUPFAM" id="SSF51366">
    <property type="entry name" value="Ribulose-phoshate binding barrel"/>
    <property type="match status" value="1"/>
</dbReference>
<comment type="pathway">
    <text evidence="2 9">Amino-acid biosynthesis; L-tryptophan biosynthesis; L-tryptophan from chorismate: step 5/5.</text>
</comment>
<comment type="similarity">
    <text evidence="9 10">Belongs to the TrpA family.</text>
</comment>
<comment type="caution">
    <text evidence="11">The sequence shown here is derived from an EMBL/GenBank/DDBJ whole genome shotgun (WGS) entry which is preliminary data.</text>
</comment>
<comment type="function">
    <text evidence="1 9">The alpha subunit is responsible for the aldol cleavage of indoleglycerol phosphate to indole and glyceraldehyde 3-phosphate.</text>
</comment>
<evidence type="ECO:0000313" key="12">
    <source>
        <dbReference type="Proteomes" id="UP000272464"/>
    </source>
</evidence>
<protein>
    <recommendedName>
        <fullName evidence="9">Tryptophan synthase alpha chain</fullName>
        <ecNumber evidence="9">4.2.1.20</ecNumber>
    </recommendedName>
</protein>
<evidence type="ECO:0000256" key="9">
    <source>
        <dbReference type="HAMAP-Rule" id="MF_00131"/>
    </source>
</evidence>
<dbReference type="GO" id="GO:0004834">
    <property type="term" value="F:tryptophan synthase activity"/>
    <property type="evidence" value="ECO:0007669"/>
    <property type="project" value="UniProtKB-UniRule"/>
</dbReference>
<accession>A0A433XNP6</accession>
<evidence type="ECO:0000256" key="2">
    <source>
        <dbReference type="ARBA" id="ARBA00004733"/>
    </source>
</evidence>
<comment type="subunit">
    <text evidence="3 9">Tetramer of two alpha and two beta chains.</text>
</comment>
<reference evidence="11 12" key="1">
    <citation type="submission" date="2018-12" db="EMBL/GenBank/DDBJ databases">
        <authorList>
            <person name="Sun L."/>
            <person name="Chen Z."/>
        </authorList>
    </citation>
    <scope>NUCLEOTIDE SEQUENCE [LARGE SCALE GENOMIC DNA]</scope>
    <source>
        <strain evidence="11 12">3-5-3</strain>
    </source>
</reference>
<dbReference type="UniPathway" id="UPA00035">
    <property type="reaction ID" value="UER00044"/>
</dbReference>
<feature type="active site" description="Proton acceptor" evidence="9">
    <location>
        <position position="60"/>
    </location>
</feature>
<dbReference type="EC" id="4.2.1.20" evidence="9"/>
<dbReference type="InterPro" id="IPR011060">
    <property type="entry name" value="RibuloseP-bd_barrel"/>
</dbReference>
<evidence type="ECO:0000256" key="10">
    <source>
        <dbReference type="RuleBase" id="RU003662"/>
    </source>
</evidence>
<dbReference type="FunFam" id="3.20.20.70:FF:000037">
    <property type="entry name" value="Tryptophan synthase alpha chain"/>
    <property type="match status" value="1"/>
</dbReference>
<evidence type="ECO:0000256" key="3">
    <source>
        <dbReference type="ARBA" id="ARBA00011270"/>
    </source>
</evidence>
<evidence type="ECO:0000256" key="1">
    <source>
        <dbReference type="ARBA" id="ARBA00003365"/>
    </source>
</evidence>
<keyword evidence="5 9" id="KW-0822">Tryptophan biosynthesis</keyword>
<organism evidence="11 12">
    <name type="scientific">Paenibacillus zeisoli</name>
    <dbReference type="NCBI Taxonomy" id="2496267"/>
    <lineage>
        <taxon>Bacteria</taxon>
        <taxon>Bacillati</taxon>
        <taxon>Bacillota</taxon>
        <taxon>Bacilli</taxon>
        <taxon>Bacillales</taxon>
        <taxon>Paenibacillaceae</taxon>
        <taxon>Paenibacillus</taxon>
    </lineage>
</organism>
<dbReference type="InterPro" id="IPR002028">
    <property type="entry name" value="Trp_synthase_suA"/>
</dbReference>
<keyword evidence="12" id="KW-1185">Reference proteome</keyword>
<dbReference type="CDD" id="cd04724">
    <property type="entry name" value="Tryptophan_synthase_alpha"/>
    <property type="match status" value="1"/>
</dbReference>
<dbReference type="Pfam" id="PF00290">
    <property type="entry name" value="Trp_syntA"/>
    <property type="match status" value="1"/>
</dbReference>
<proteinExistence type="inferred from homology"/>